<keyword evidence="2" id="KW-1185">Reference proteome</keyword>
<sequence>MGLIDQRWNARAPRSFIESAQTHDQEMIQPMIPANSV</sequence>
<dbReference type="STRING" id="595434.RISK_006563"/>
<dbReference type="EMBL" id="LECT01000054">
    <property type="protein sequence ID" value="KLU01407.1"/>
    <property type="molecule type" value="Genomic_DNA"/>
</dbReference>
<evidence type="ECO:0000313" key="2">
    <source>
        <dbReference type="Proteomes" id="UP000036367"/>
    </source>
</evidence>
<evidence type="ECO:0000313" key="1">
    <source>
        <dbReference type="EMBL" id="KLU01407.1"/>
    </source>
</evidence>
<name>A0A0J1B3S6_RHOIS</name>
<protein>
    <submittedName>
        <fullName evidence="1">Uncharacterized protein</fullName>
    </submittedName>
</protein>
<proteinExistence type="predicted"/>
<dbReference type="AlphaFoldDB" id="A0A0J1B3S6"/>
<dbReference type="Proteomes" id="UP000036367">
    <property type="component" value="Unassembled WGS sequence"/>
</dbReference>
<gene>
    <name evidence="1" type="ORF">RISK_006563</name>
</gene>
<accession>A0A0J1B3S6</accession>
<comment type="caution">
    <text evidence="1">The sequence shown here is derived from an EMBL/GenBank/DDBJ whole genome shotgun (WGS) entry which is preliminary data.</text>
</comment>
<reference evidence="1" key="1">
    <citation type="submission" date="2015-05" db="EMBL/GenBank/DDBJ databases">
        <title>Permanent draft genome of Rhodopirellula islandicus K833.</title>
        <authorList>
            <person name="Kizina J."/>
            <person name="Richter M."/>
            <person name="Glockner F.O."/>
            <person name="Harder J."/>
        </authorList>
    </citation>
    <scope>NUCLEOTIDE SEQUENCE [LARGE SCALE GENOMIC DNA]</scope>
    <source>
        <strain evidence="1">K833</strain>
    </source>
</reference>
<organism evidence="1 2">
    <name type="scientific">Rhodopirellula islandica</name>
    <dbReference type="NCBI Taxonomy" id="595434"/>
    <lineage>
        <taxon>Bacteria</taxon>
        <taxon>Pseudomonadati</taxon>
        <taxon>Planctomycetota</taxon>
        <taxon>Planctomycetia</taxon>
        <taxon>Pirellulales</taxon>
        <taxon>Pirellulaceae</taxon>
        <taxon>Rhodopirellula</taxon>
    </lineage>
</organism>